<dbReference type="InterPro" id="IPR006139">
    <property type="entry name" value="D-isomer_2_OHA_DH_cat_dom"/>
</dbReference>
<evidence type="ECO:0000256" key="3">
    <source>
        <dbReference type="RuleBase" id="RU003719"/>
    </source>
</evidence>
<dbReference type="GO" id="GO:0030267">
    <property type="term" value="F:glyoxylate reductase (NADPH) activity"/>
    <property type="evidence" value="ECO:0007669"/>
    <property type="project" value="TreeGrafter"/>
</dbReference>
<dbReference type="OrthoDB" id="9805416at2"/>
<dbReference type="PROSITE" id="PS00671">
    <property type="entry name" value="D_2_HYDROXYACID_DH_3"/>
    <property type="match status" value="1"/>
</dbReference>
<evidence type="ECO:0000256" key="1">
    <source>
        <dbReference type="ARBA" id="ARBA00005854"/>
    </source>
</evidence>
<dbReference type="CDD" id="cd05301">
    <property type="entry name" value="GDH"/>
    <property type="match status" value="1"/>
</dbReference>
<dbReference type="FunFam" id="3.40.50.720:FF:000462">
    <property type="entry name" value="Glyoxylate reductase (NADP+)"/>
    <property type="match status" value="1"/>
</dbReference>
<dbReference type="Proteomes" id="UP000245380">
    <property type="component" value="Unassembled WGS sequence"/>
</dbReference>
<keyword evidence="2 3" id="KW-0560">Oxidoreductase</keyword>
<evidence type="ECO:0000259" key="5">
    <source>
        <dbReference type="Pfam" id="PF02826"/>
    </source>
</evidence>
<dbReference type="PANTHER" id="PTHR10996">
    <property type="entry name" value="2-HYDROXYACID DEHYDROGENASE-RELATED"/>
    <property type="match status" value="1"/>
</dbReference>
<reference evidence="6 7" key="1">
    <citation type="submission" date="2016-11" db="EMBL/GenBank/DDBJ databases">
        <title>Comparative genomics of Acidibacillus ferroxidans species.</title>
        <authorList>
            <person name="Oliveira G."/>
            <person name="Nunes G."/>
            <person name="Oliveira R."/>
            <person name="Araujo F."/>
            <person name="Salim A."/>
            <person name="Scholte L."/>
            <person name="Morais D."/>
            <person name="Nancucheo I."/>
            <person name="Johnson D.B."/>
            <person name="Grail B."/>
            <person name="Bittencourt J."/>
            <person name="Valadares R."/>
        </authorList>
    </citation>
    <scope>NUCLEOTIDE SEQUENCE [LARGE SCALE GENOMIC DNA]</scope>
    <source>
        <strain evidence="6 7">Y002</strain>
    </source>
</reference>
<dbReference type="InterPro" id="IPR050223">
    <property type="entry name" value="D-isomer_2-hydroxyacid_DH"/>
</dbReference>
<dbReference type="InterPro" id="IPR006140">
    <property type="entry name" value="D-isomer_DH_NAD-bd"/>
</dbReference>
<organism evidence="6 7">
    <name type="scientific">Sulfoacidibacillus thermotolerans</name>
    <name type="common">Acidibacillus sulfuroxidans</name>
    <dbReference type="NCBI Taxonomy" id="1765684"/>
    <lineage>
        <taxon>Bacteria</taxon>
        <taxon>Bacillati</taxon>
        <taxon>Bacillota</taxon>
        <taxon>Bacilli</taxon>
        <taxon>Bacillales</taxon>
        <taxon>Alicyclobacillaceae</taxon>
        <taxon>Sulfoacidibacillus</taxon>
    </lineage>
</organism>
<evidence type="ECO:0000313" key="7">
    <source>
        <dbReference type="Proteomes" id="UP000245380"/>
    </source>
</evidence>
<feature type="domain" description="D-isomer specific 2-hydroxyacid dehydrogenase catalytic" evidence="4">
    <location>
        <begin position="7"/>
        <end position="318"/>
    </location>
</feature>
<dbReference type="Pfam" id="PF00389">
    <property type="entry name" value="2-Hacid_dh"/>
    <property type="match status" value="1"/>
</dbReference>
<dbReference type="SUPFAM" id="SSF51735">
    <property type="entry name" value="NAD(P)-binding Rossmann-fold domains"/>
    <property type="match status" value="1"/>
</dbReference>
<dbReference type="InterPro" id="IPR029752">
    <property type="entry name" value="D-isomer_DH_CS1"/>
</dbReference>
<dbReference type="Gene3D" id="3.40.50.720">
    <property type="entry name" value="NAD(P)-binding Rossmann-like Domain"/>
    <property type="match status" value="2"/>
</dbReference>
<sequence length="320" mass="35364">MRKKTVVTRLLPTEVIEKLQAVSEVTMWPTAENAASREFLLREIKDADALLSMLTDSIDAELIAQGKKLRIIANMAVGYDNIDLQAAKSQGIYVTNTPDVLNETTADLAFALLLTTARRIPEAIDFLRSGEWRLWSPFLLAGQDVYGATLGIVGMGRIGEAVAKRARGFAMHVLYHNRQRKPEVEERLGVTYATFDDLLRQADFVMVLTPLTESTYHMIGERELHLMKKTAILINVSRGSVVDEHALYQALRMGEIHAAGLDVFEQEPIPPDHPLLQLQNVVALPHIGSASRDTRMHMAMLAADNICAVLAGGDPITSIV</sequence>
<evidence type="ECO:0000313" key="6">
    <source>
        <dbReference type="EMBL" id="PWI58502.1"/>
    </source>
</evidence>
<keyword evidence="7" id="KW-1185">Reference proteome</keyword>
<dbReference type="GO" id="GO:0051287">
    <property type="term" value="F:NAD binding"/>
    <property type="evidence" value="ECO:0007669"/>
    <property type="project" value="InterPro"/>
</dbReference>
<dbReference type="EMBL" id="MPDK01000003">
    <property type="protein sequence ID" value="PWI58502.1"/>
    <property type="molecule type" value="Genomic_DNA"/>
</dbReference>
<comment type="similarity">
    <text evidence="1 3">Belongs to the D-isomer specific 2-hydroxyacid dehydrogenase family.</text>
</comment>
<dbReference type="PANTHER" id="PTHR10996:SF283">
    <property type="entry name" value="GLYOXYLATE_HYDROXYPYRUVATE REDUCTASE B"/>
    <property type="match status" value="1"/>
</dbReference>
<evidence type="ECO:0000259" key="4">
    <source>
        <dbReference type="Pfam" id="PF00389"/>
    </source>
</evidence>
<dbReference type="AlphaFoldDB" id="A0A2U3DB66"/>
<dbReference type="InterPro" id="IPR029753">
    <property type="entry name" value="D-isomer_DH_CS"/>
</dbReference>
<dbReference type="SUPFAM" id="SSF52283">
    <property type="entry name" value="Formate/glycerate dehydrogenase catalytic domain-like"/>
    <property type="match status" value="1"/>
</dbReference>
<protein>
    <submittedName>
        <fullName evidence="6">D-glycerate dehydrogenase</fullName>
    </submittedName>
</protein>
<accession>A0A2U3DB66</accession>
<dbReference type="GO" id="GO:0016618">
    <property type="term" value="F:hydroxypyruvate reductase [NAD(P)H] activity"/>
    <property type="evidence" value="ECO:0007669"/>
    <property type="project" value="TreeGrafter"/>
</dbReference>
<dbReference type="InterPro" id="IPR036291">
    <property type="entry name" value="NAD(P)-bd_dom_sf"/>
</dbReference>
<evidence type="ECO:0000256" key="2">
    <source>
        <dbReference type="ARBA" id="ARBA00023002"/>
    </source>
</evidence>
<dbReference type="RefSeq" id="WP_109429695.1">
    <property type="nucleotide sequence ID" value="NZ_MPDK01000003.1"/>
</dbReference>
<dbReference type="Pfam" id="PF02826">
    <property type="entry name" value="2-Hacid_dh_C"/>
    <property type="match status" value="1"/>
</dbReference>
<dbReference type="PROSITE" id="PS00065">
    <property type="entry name" value="D_2_HYDROXYACID_DH_1"/>
    <property type="match status" value="1"/>
</dbReference>
<gene>
    <name evidence="6" type="ORF">BM613_02975</name>
</gene>
<name>A0A2U3DB66_SULT2</name>
<feature type="domain" description="D-isomer specific 2-hydroxyacid dehydrogenase NAD-binding" evidence="5">
    <location>
        <begin position="110"/>
        <end position="288"/>
    </location>
</feature>
<comment type="caution">
    <text evidence="6">The sequence shown here is derived from an EMBL/GenBank/DDBJ whole genome shotgun (WGS) entry which is preliminary data.</text>
</comment>
<dbReference type="GO" id="GO:0005829">
    <property type="term" value="C:cytosol"/>
    <property type="evidence" value="ECO:0007669"/>
    <property type="project" value="TreeGrafter"/>
</dbReference>
<proteinExistence type="inferred from homology"/>